<evidence type="ECO:0000313" key="7">
    <source>
        <dbReference type="EMBL" id="MBF8435653.1"/>
    </source>
</evidence>
<dbReference type="PANTHER" id="PTHR35791">
    <property type="entry name" value="UPF0754 MEMBRANE PROTEIN YHEB"/>
    <property type="match status" value="1"/>
</dbReference>
<evidence type="ECO:0000256" key="4">
    <source>
        <dbReference type="ARBA" id="ARBA00022989"/>
    </source>
</evidence>
<reference evidence="7" key="1">
    <citation type="submission" date="2020-11" db="EMBL/GenBank/DDBJ databases">
        <title>Halonatronomonas betainensis gen. nov., sp. nov. a novel haloalkaliphilic representative of the family Halanaerobiacae capable of betaine degradation.</title>
        <authorList>
            <person name="Boltyanskaya Y."/>
            <person name="Kevbrin V."/>
            <person name="Detkova E."/>
            <person name="Grouzdev D.S."/>
            <person name="Koziaeva V."/>
            <person name="Zhilina T."/>
        </authorList>
    </citation>
    <scope>NUCLEOTIDE SEQUENCE</scope>
    <source>
        <strain evidence="7">Z-7014</strain>
    </source>
</reference>
<evidence type="ECO:0000313" key="8">
    <source>
        <dbReference type="Proteomes" id="UP000621436"/>
    </source>
</evidence>
<sequence length="1352" mass="156329">MGLLNLFLNIIAGAANGYITNDVAVKMLFQKIGPFGGVLEKTREEFIYNLSELVEREIINHDTLAGEINNKEFKENLVILIEDFLMNELPEVISDIKLSDLPEVESTKDGFVEILSDEDMIFDLLISISKNTSFDQFISYKQFDNIFKEFLLILAELTNDEELMNEYVDFIRGFLLDIKVKDSEYGVLIDDFQEELIKNEVEIKRALNSLIKELGIRKIIETKLHEVYERPLDSIINDFRKENEETDFGIMDNIYEFLISPEGKELGVEVSSAFINSLEKVNLTLPEIFGETWDEELTPLLANELPVIIHEFLKWLQEHKDELEDLVDETIGEILENNRGLKNNLKQVLYKALSGKVASRYGLIGRLLKSFSEDDNLDKIAFELAEKIRVVLSNRELGWYVSRINKLELGDAGDWYDKIINIIYKWFKNSPSNKVYTSLSLKNILGPAPLQLFINQIDNLMINLITGFFQGERFKEFMIEFLNEIDIYKWLKNFVINIDFKSILRGKNFEDLSFKLYEKSGTYNLDSIIPDQTYSNLSRKISFHINNRVNDIFDQYSSEEINDILDKTKLSNSYHQIADKLANSLIDMAENNLDQLLSGKISQVVSDNLIDLSAEDMREVVEGFIGKELKPLTYFGGMLGGLAGLILNIFGGGIFSGAGITSILPAMLLFGFVGYITNVIAIWMIFRPYKPVSLAGKKMPFTPGLFARNQDRFAETLGDFVQNELLEPYRINRLLKEDRDEYQKAFKENIIDKDYRRLRAILKLLSSDFALKISEKITDKFEFIINSNLELLVQEFNNLEFSSDEINNFLRDFFSEFINTDGKIAAYLSKLLESILNNDNNLSLYFDKDFMNEITKNLVDDIFDQIKYDFNSEEMFLDFTNFKKDYRIEMLIKDYFSNKSLKEIFPLSTRRSLNNFITDYVLNIIRSGGLIKLISNLKIKDRSAGENERAFKLSLDKFLTDEYSSIQIFIIERIIGLIKSYRGQLKEFSTEILEEELIAGDEESNWLSQALFRGAYRFTGSKETVDELVDILIDEKLPYFIYENQKELENNFRPLIFNGINRLAKNFWDLTNRDDWQILIDKLFVRPELARTITVYTKEFIANCWNIRLPEFEFDFADSERNYEDFLNDFKNRLVFNIIDNEQVSKNHIINLFEIISGSIFNSQSPAVIFSSLTGLNPLNKGNLKRIIQPIIEKRNNEIKMVSDNTIKTIANIEKLKSPTNLFIEEELIDDILAMSKIISKNHELELSIIDSLDNYISNEAGHLNRYFSVETINHLSDYFIEAGFNSLENHFQSLLNSIAIKDVAINQVQLMEAEAIEDLFNSFAGSYLIRLKMYGWSGSVFGLLTGLITGI</sequence>
<evidence type="ECO:0000256" key="1">
    <source>
        <dbReference type="ARBA" id="ARBA00004308"/>
    </source>
</evidence>
<feature type="transmembrane region" description="Helical" evidence="6">
    <location>
        <begin position="634"/>
        <end position="655"/>
    </location>
</feature>
<keyword evidence="5 6" id="KW-0472">Membrane</keyword>
<keyword evidence="4 6" id="KW-1133">Transmembrane helix</keyword>
<dbReference type="EMBL" id="JADPIE010000001">
    <property type="protein sequence ID" value="MBF8435653.1"/>
    <property type="molecule type" value="Genomic_DNA"/>
</dbReference>
<dbReference type="RefSeq" id="WP_270452296.1">
    <property type="nucleotide sequence ID" value="NZ_JADPIE010000001.1"/>
</dbReference>
<name>A0A931AVP5_9FIRM</name>
<evidence type="ECO:0000256" key="3">
    <source>
        <dbReference type="ARBA" id="ARBA00022692"/>
    </source>
</evidence>
<comment type="caution">
    <text evidence="7">The sequence shown here is derived from an EMBL/GenBank/DDBJ whole genome shotgun (WGS) entry which is preliminary data.</text>
</comment>
<accession>A0A931AVP5</accession>
<keyword evidence="3 6" id="KW-0812">Transmembrane</keyword>
<organism evidence="7 8">
    <name type="scientific">Halonatronomonas betaini</name>
    <dbReference type="NCBI Taxonomy" id="2778430"/>
    <lineage>
        <taxon>Bacteria</taxon>
        <taxon>Bacillati</taxon>
        <taxon>Bacillota</taxon>
        <taxon>Clostridia</taxon>
        <taxon>Halanaerobiales</taxon>
        <taxon>Halarsenatibacteraceae</taxon>
        <taxon>Halonatronomonas</taxon>
    </lineage>
</organism>
<dbReference type="PANTHER" id="PTHR35791:SF1">
    <property type="entry name" value="UPF0754 MEMBRANE PROTEIN YHEB"/>
    <property type="match status" value="1"/>
</dbReference>
<proteinExistence type="inferred from homology"/>
<evidence type="ECO:0000256" key="2">
    <source>
        <dbReference type="ARBA" id="ARBA00008053"/>
    </source>
</evidence>
<dbReference type="InterPro" id="IPR007383">
    <property type="entry name" value="DUF445"/>
</dbReference>
<keyword evidence="8" id="KW-1185">Reference proteome</keyword>
<evidence type="ECO:0000256" key="5">
    <source>
        <dbReference type="ARBA" id="ARBA00023136"/>
    </source>
</evidence>
<comment type="subcellular location">
    <subcellularLocation>
        <location evidence="1">Endomembrane system</location>
    </subcellularLocation>
</comment>
<dbReference type="Proteomes" id="UP000621436">
    <property type="component" value="Unassembled WGS sequence"/>
</dbReference>
<dbReference type="GO" id="GO:0012505">
    <property type="term" value="C:endomembrane system"/>
    <property type="evidence" value="ECO:0007669"/>
    <property type="project" value="UniProtKB-SubCell"/>
</dbReference>
<feature type="transmembrane region" description="Helical" evidence="6">
    <location>
        <begin position="667"/>
        <end position="686"/>
    </location>
</feature>
<dbReference type="Pfam" id="PF04286">
    <property type="entry name" value="DUF445"/>
    <property type="match status" value="2"/>
</dbReference>
<comment type="similarity">
    <text evidence="2">Belongs to the UPF0754 family.</text>
</comment>
<gene>
    <name evidence="7" type="ORF">I0Q91_01045</name>
</gene>
<evidence type="ECO:0000256" key="6">
    <source>
        <dbReference type="SAM" id="Phobius"/>
    </source>
</evidence>
<protein>
    <submittedName>
        <fullName evidence="7">DUF445 family protein</fullName>
    </submittedName>
</protein>